<reference evidence="1 2" key="1">
    <citation type="submission" date="2021-04" db="EMBL/GenBank/DDBJ databases">
        <title>Characterization of the biosynthetic gene cluster of new lipopeptides with antitumor activity in the genome of the marine Streptomyces PHM034.</title>
        <authorList>
            <person name="Ceniceros A."/>
            <person name="Canedo L."/>
            <person name="Mendez C."/>
            <person name="Olano C."/>
            <person name="Schleissner C."/>
            <person name="Cuevas C."/>
            <person name="De La Calle F."/>
            <person name="Salas J.A."/>
        </authorList>
    </citation>
    <scope>NUCLEOTIDE SEQUENCE [LARGE SCALE GENOMIC DNA]</scope>
    <source>
        <strain evidence="1 2">PHM034</strain>
    </source>
</reference>
<dbReference type="Gene3D" id="3.30.470.30">
    <property type="entry name" value="DNA ligase/mRNA capping enzyme"/>
    <property type="match status" value="1"/>
</dbReference>
<comment type="caution">
    <text evidence="1">The sequence shown here is derived from an EMBL/GenBank/DDBJ whole genome shotgun (WGS) entry which is preliminary data.</text>
</comment>
<gene>
    <name evidence="1" type="ORF">KEF29_11150</name>
</gene>
<dbReference type="EMBL" id="JAGTPG010000002">
    <property type="protein sequence ID" value="MBR8639679.1"/>
    <property type="molecule type" value="Genomic_DNA"/>
</dbReference>
<name>A0A941FBJ1_9ACTN</name>
<evidence type="ECO:0008006" key="3">
    <source>
        <dbReference type="Google" id="ProtNLM"/>
    </source>
</evidence>
<dbReference type="Gene3D" id="3.30.1490.70">
    <property type="match status" value="1"/>
</dbReference>
<protein>
    <recommendedName>
        <fullName evidence="3">ATP-dependent DNA ligase family profile domain-containing protein</fullName>
    </recommendedName>
</protein>
<evidence type="ECO:0000313" key="1">
    <source>
        <dbReference type="EMBL" id="MBR8639679.1"/>
    </source>
</evidence>
<sequence length="85" mass="9174">MAFDVVQRGNGLTGWPYARRRAALEALFAEGGLTAPWVQCLSTADPAVAQEWLSWTAAGVKGLCFKRLDELYRGACDRGGSAKGR</sequence>
<evidence type="ECO:0000313" key="2">
    <source>
        <dbReference type="Proteomes" id="UP000682308"/>
    </source>
</evidence>
<keyword evidence="2" id="KW-1185">Reference proteome</keyword>
<accession>A0A941FBJ1</accession>
<organism evidence="1 2">
    <name type="scientific">Streptomyces tuirus</name>
    <dbReference type="NCBI Taxonomy" id="68278"/>
    <lineage>
        <taxon>Bacteria</taxon>
        <taxon>Bacillati</taxon>
        <taxon>Actinomycetota</taxon>
        <taxon>Actinomycetes</taxon>
        <taxon>Kitasatosporales</taxon>
        <taxon>Streptomycetaceae</taxon>
        <taxon>Streptomyces</taxon>
    </lineage>
</organism>
<proteinExistence type="predicted"/>
<dbReference type="Proteomes" id="UP000682308">
    <property type="component" value="Unassembled WGS sequence"/>
</dbReference>
<dbReference type="SUPFAM" id="SSF56091">
    <property type="entry name" value="DNA ligase/mRNA capping enzyme, catalytic domain"/>
    <property type="match status" value="1"/>
</dbReference>
<dbReference type="AlphaFoldDB" id="A0A941FBJ1"/>